<comment type="caution">
    <text evidence="2">The sequence shown here is derived from an EMBL/GenBank/DDBJ whole genome shotgun (WGS) entry which is preliminary data.</text>
</comment>
<keyword evidence="3" id="KW-1185">Reference proteome</keyword>
<keyword evidence="1" id="KW-1133">Transmembrane helix</keyword>
<organism evidence="2 3">
    <name type="scientific">Blautia difficilis</name>
    <dbReference type="NCBI Taxonomy" id="2763027"/>
    <lineage>
        <taxon>Bacteria</taxon>
        <taxon>Bacillati</taxon>
        <taxon>Bacillota</taxon>
        <taxon>Clostridia</taxon>
        <taxon>Lachnospirales</taxon>
        <taxon>Lachnospiraceae</taxon>
        <taxon>Blautia</taxon>
    </lineage>
</organism>
<proteinExistence type="predicted"/>
<name>A0ABR7IM02_9FIRM</name>
<evidence type="ECO:0000256" key="1">
    <source>
        <dbReference type="SAM" id="Phobius"/>
    </source>
</evidence>
<accession>A0ABR7IM02</accession>
<evidence type="ECO:0000313" key="2">
    <source>
        <dbReference type="EMBL" id="MBC5780798.1"/>
    </source>
</evidence>
<dbReference type="EMBL" id="JACOQG010000030">
    <property type="protein sequence ID" value="MBC5780798.1"/>
    <property type="molecule type" value="Genomic_DNA"/>
</dbReference>
<sequence length="148" mass="16428">MSTVTIVLLVILVILIGALIGLYFFGKKAQKKQEEQQAQIEASKQTISMLVIDKKRMPLKESGLPQMVIDQTPKLMRRSKLPIVKAKVGPKISILIADEKVFDLIPVKKEIKAEVSGLYIVGVKGLRGSLEAPAPKKKGFFGRFKKNK</sequence>
<dbReference type="Proteomes" id="UP000649826">
    <property type="component" value="Unassembled WGS sequence"/>
</dbReference>
<reference evidence="2 3" key="1">
    <citation type="submission" date="2020-08" db="EMBL/GenBank/DDBJ databases">
        <title>Genome public.</title>
        <authorList>
            <person name="Liu C."/>
            <person name="Sun Q."/>
        </authorList>
    </citation>
    <scope>NUCLEOTIDE SEQUENCE [LARGE SCALE GENOMIC DNA]</scope>
    <source>
        <strain evidence="2 3">M29</strain>
    </source>
</reference>
<gene>
    <name evidence="2" type="ORF">H8Z82_14300</name>
</gene>
<dbReference type="RefSeq" id="WP_019160423.1">
    <property type="nucleotide sequence ID" value="NZ_JACOQG010000030.1"/>
</dbReference>
<evidence type="ECO:0000313" key="3">
    <source>
        <dbReference type="Proteomes" id="UP000649826"/>
    </source>
</evidence>
<evidence type="ECO:0008006" key="4">
    <source>
        <dbReference type="Google" id="ProtNLM"/>
    </source>
</evidence>
<keyword evidence="1" id="KW-0812">Transmembrane</keyword>
<keyword evidence="1" id="KW-0472">Membrane</keyword>
<protein>
    <recommendedName>
        <fullName evidence="4">Type II secretion system protein G</fullName>
    </recommendedName>
</protein>
<feature type="transmembrane region" description="Helical" evidence="1">
    <location>
        <begin position="6"/>
        <end position="25"/>
    </location>
</feature>